<feature type="compositionally biased region" description="Basic residues" evidence="5">
    <location>
        <begin position="33"/>
        <end position="45"/>
    </location>
</feature>
<evidence type="ECO:0000313" key="6">
    <source>
        <dbReference type="EMBL" id="KAF5929490.1"/>
    </source>
</evidence>
<protein>
    <submittedName>
        <fullName evidence="6">Uncharacterized protein</fullName>
    </submittedName>
</protein>
<dbReference type="InterPro" id="IPR017266">
    <property type="entry name" value="DOC_1/2"/>
</dbReference>
<evidence type="ECO:0000256" key="4">
    <source>
        <dbReference type="ARBA" id="ARBA00023242"/>
    </source>
</evidence>
<reference evidence="6 7" key="1">
    <citation type="journal article" date="2020" name="Mol. Biol. Evol.">
        <title>Interspecific Gene Flow and the Evolution of Specialization in Black and White Rhinoceros.</title>
        <authorList>
            <person name="Moodley Y."/>
            <person name="Westbury M.V."/>
            <person name="Russo I.M."/>
            <person name="Gopalakrishnan S."/>
            <person name="Rakotoarivelo A."/>
            <person name="Olsen R.A."/>
            <person name="Prost S."/>
            <person name="Tunstall T."/>
            <person name="Ryder O.A."/>
            <person name="Dalen L."/>
            <person name="Bruford M.W."/>
        </authorList>
    </citation>
    <scope>NUCLEOTIDE SEQUENCE [LARGE SCALE GENOMIC DNA]</scope>
    <source>
        <strain evidence="6">SBR-YM</strain>
        <tissue evidence="6">Skin</tissue>
    </source>
</reference>
<feature type="compositionally biased region" description="Low complexity" evidence="5">
    <location>
        <begin position="46"/>
        <end position="55"/>
    </location>
</feature>
<dbReference type="GO" id="GO:0005634">
    <property type="term" value="C:nucleus"/>
    <property type="evidence" value="ECO:0007669"/>
    <property type="project" value="UniProtKB-SubCell"/>
</dbReference>
<evidence type="ECO:0000256" key="5">
    <source>
        <dbReference type="SAM" id="MobiDB-lite"/>
    </source>
</evidence>
<keyword evidence="7" id="KW-1185">Reference proteome</keyword>
<dbReference type="Proteomes" id="UP000551758">
    <property type="component" value="Unassembled WGS sequence"/>
</dbReference>
<evidence type="ECO:0000256" key="1">
    <source>
        <dbReference type="ARBA" id="ARBA00004123"/>
    </source>
</evidence>
<accession>A0A7J7FN31</accession>
<evidence type="ECO:0000256" key="3">
    <source>
        <dbReference type="ARBA" id="ARBA00022553"/>
    </source>
</evidence>
<evidence type="ECO:0000313" key="7">
    <source>
        <dbReference type="Proteomes" id="UP000551758"/>
    </source>
</evidence>
<comment type="similarity">
    <text evidence="2">Belongs to the CDK2AP family.</text>
</comment>
<keyword evidence="4" id="KW-0539">Nucleus</keyword>
<dbReference type="EMBL" id="JACDTQ010000092">
    <property type="protein sequence ID" value="KAF5929490.1"/>
    <property type="molecule type" value="Genomic_DNA"/>
</dbReference>
<feature type="region of interest" description="Disordered" evidence="5">
    <location>
        <begin position="29"/>
        <end position="71"/>
    </location>
</feature>
<name>A0A7J7FN31_DICBM</name>
<keyword evidence="3" id="KW-0597">Phosphoprotein</keyword>
<gene>
    <name evidence="6" type="ORF">HPG69_007243</name>
</gene>
<dbReference type="PANTHER" id="PTHR22607:SF2">
    <property type="entry name" value="CYCLIN-DEPENDENT KINASE 2-ASSOCIATED PROTEIN 1"/>
    <property type="match status" value="1"/>
</dbReference>
<organism evidence="6 7">
    <name type="scientific">Diceros bicornis minor</name>
    <name type="common">South-central black rhinoceros</name>
    <dbReference type="NCBI Taxonomy" id="77932"/>
    <lineage>
        <taxon>Eukaryota</taxon>
        <taxon>Metazoa</taxon>
        <taxon>Chordata</taxon>
        <taxon>Craniata</taxon>
        <taxon>Vertebrata</taxon>
        <taxon>Euteleostomi</taxon>
        <taxon>Mammalia</taxon>
        <taxon>Eutheria</taxon>
        <taxon>Laurasiatheria</taxon>
        <taxon>Perissodactyla</taxon>
        <taxon>Rhinocerotidae</taxon>
        <taxon>Diceros</taxon>
    </lineage>
</organism>
<comment type="subcellular location">
    <subcellularLocation>
        <location evidence="1">Nucleus</location>
    </subcellularLocation>
</comment>
<evidence type="ECO:0000256" key="2">
    <source>
        <dbReference type="ARBA" id="ARBA00008485"/>
    </source>
</evidence>
<dbReference type="AlphaFoldDB" id="A0A7J7FN31"/>
<comment type="caution">
    <text evidence="6">The sequence shown here is derived from an EMBL/GenBank/DDBJ whole genome shotgun (WGS) entry which is preliminary data.</text>
</comment>
<dbReference type="GO" id="GO:0005737">
    <property type="term" value="C:cytoplasm"/>
    <property type="evidence" value="ECO:0007669"/>
    <property type="project" value="TreeGrafter"/>
</dbReference>
<sequence>MGDTLRRASGRGTATFAGAARAVNNSKCAGARRAYRRAHGRRRRLSSAAPRACPAEPRRAPPLGGMSYKPSLTAHMPAASLNAAGSVHPPSTSMATSSQYCRLLSDYGPPPLGYAQGTGNIQVPQSKYASCWPLSKSWGKRSDPPTRGARARWRN</sequence>
<dbReference type="PANTHER" id="PTHR22607">
    <property type="entry name" value="DELETED IN ORAL CANCER 1/CDK2-ASSOCIATED PROTEIN 1"/>
    <property type="match status" value="1"/>
</dbReference>
<proteinExistence type="inferred from homology"/>